<sequence length="462" mass="51823">MDGSGSSIKVPGKMGTGGGGGVEGNQLIVQEPSKASTGGKNMIEAGYKVSKPLSGKRQSISGVVTSDSSGAKRRTLRYVLENQGDGPSFEAQLLLDRIPTELPPDAEFQQKLALCQDGTLLLNLAMAFYQPLEQVETVKSLFLFRDYFFNHEGSYNFTFNQFVRIYPIISCLMVKSKGQREKVKCPKAFVSESRCRMDTSHRARNEKTRSKKPKLECDCKVNYRIEIDMEERQVTMLVKGLHTHPLSNVLSFKMSAFLVNILDDLCRKGYKNVNQIQSLMKKSLEPYDWDSIGFSHMLATRSHFTNRIAKFHPPNGLAKGFEPGTIVITQFEPNEHTEANEEGDTNTNTTSNRNSNNNHRHHHDHHDHHQIIDIHIQESPYPHNLSSVSPTKSDPAVLPELECLQKTISSNLCKIQEASRKHKLKGDLDWIRKVSQQLTNVAKQIDASPTPPVPASPQNNSK</sequence>
<evidence type="ECO:0000313" key="2">
    <source>
        <dbReference type="EMBL" id="AET41507.1"/>
    </source>
</evidence>
<protein>
    <submittedName>
        <fullName evidence="2">Uncharacterized protein</fullName>
    </submittedName>
</protein>
<feature type="region of interest" description="Disordered" evidence="1">
    <location>
        <begin position="335"/>
        <end position="369"/>
    </location>
</feature>
<feature type="compositionally biased region" description="Gly residues" evidence="1">
    <location>
        <begin position="14"/>
        <end position="23"/>
    </location>
</feature>
<feature type="compositionally biased region" description="Low complexity" evidence="1">
    <location>
        <begin position="345"/>
        <end position="357"/>
    </location>
</feature>
<dbReference type="eggNOG" id="ENOG502SXY3">
    <property type="taxonomic scope" value="Eukaryota"/>
</dbReference>
<proteinExistence type="predicted"/>
<dbReference type="GeneID" id="11472719"/>
<organism evidence="2 3">
    <name type="scientific">Eremothecium cymbalariae (strain CBS 270.75 / DBVPG 7215 / KCTC 17166 / NRRL Y-17582)</name>
    <name type="common">Yeast</name>
    <dbReference type="NCBI Taxonomy" id="931890"/>
    <lineage>
        <taxon>Eukaryota</taxon>
        <taxon>Fungi</taxon>
        <taxon>Dikarya</taxon>
        <taxon>Ascomycota</taxon>
        <taxon>Saccharomycotina</taxon>
        <taxon>Saccharomycetes</taxon>
        <taxon>Saccharomycetales</taxon>
        <taxon>Saccharomycetaceae</taxon>
        <taxon>Eremothecium</taxon>
    </lineage>
</organism>
<evidence type="ECO:0000256" key="1">
    <source>
        <dbReference type="SAM" id="MobiDB-lite"/>
    </source>
</evidence>
<reference evidence="3" key="1">
    <citation type="journal article" date="2012" name="G3 (Bethesda)">
        <title>Pichia sorbitophila, an interspecies yeast hybrid reveals early steps of genome resolution following polyploidization.</title>
        <authorList>
            <person name="Leh Louis V."/>
            <person name="Despons L."/>
            <person name="Friedrich A."/>
            <person name="Martin T."/>
            <person name="Durrens P."/>
            <person name="Casaregola S."/>
            <person name="Neuveglise C."/>
            <person name="Fairhead C."/>
            <person name="Marck C."/>
            <person name="Cruz J.A."/>
            <person name="Straub M.L."/>
            <person name="Kugler V."/>
            <person name="Sacerdot C."/>
            <person name="Uzunov Z."/>
            <person name="Thierry A."/>
            <person name="Weiss S."/>
            <person name="Bleykasten C."/>
            <person name="De Montigny J."/>
            <person name="Jacques N."/>
            <person name="Jung P."/>
            <person name="Lemaire M."/>
            <person name="Mallet S."/>
            <person name="Morel G."/>
            <person name="Richard G.F."/>
            <person name="Sarkar A."/>
            <person name="Savel G."/>
            <person name="Schacherer J."/>
            <person name="Seret M.L."/>
            <person name="Talla E."/>
            <person name="Samson G."/>
            <person name="Jubin C."/>
            <person name="Poulain J."/>
            <person name="Vacherie B."/>
            <person name="Barbe V."/>
            <person name="Pelletier E."/>
            <person name="Sherman D.J."/>
            <person name="Westhof E."/>
            <person name="Weissenbach J."/>
            <person name="Baret P.V."/>
            <person name="Wincker P."/>
            <person name="Gaillardin C."/>
            <person name="Dujon B."/>
            <person name="Souciet J.L."/>
        </authorList>
    </citation>
    <scope>NUCLEOTIDE SEQUENCE [LARGE SCALE GENOMIC DNA]</scope>
    <source>
        <strain evidence="3">CBS 270.75 / DBVPG 7215 / KCTC 17166 / NRRL Y-17582</strain>
    </source>
</reference>
<feature type="region of interest" description="Disordered" evidence="1">
    <location>
        <begin position="1"/>
        <end position="25"/>
    </location>
</feature>
<keyword evidence="3" id="KW-1185">Reference proteome</keyword>
<name>G8JXD3_ERECY</name>
<dbReference type="OMA" id="SESRCRM"/>
<dbReference type="OrthoDB" id="4051437at2759"/>
<dbReference type="EMBL" id="CP002504">
    <property type="protein sequence ID" value="AET41507.1"/>
    <property type="molecule type" value="Genomic_DNA"/>
</dbReference>
<feature type="region of interest" description="Disordered" evidence="1">
    <location>
        <begin position="443"/>
        <end position="462"/>
    </location>
</feature>
<dbReference type="KEGG" id="erc:Ecym_8222"/>
<evidence type="ECO:0000313" key="3">
    <source>
        <dbReference type="Proteomes" id="UP000006790"/>
    </source>
</evidence>
<dbReference type="Proteomes" id="UP000006790">
    <property type="component" value="Chromosome 8"/>
</dbReference>
<gene>
    <name evidence="2" type="ordered locus">Ecym_8222</name>
</gene>
<dbReference type="InParanoid" id="G8JXD3"/>
<dbReference type="HOGENOM" id="CLU_585224_0_0_1"/>
<accession>G8JXD3</accession>
<dbReference type="RefSeq" id="XP_003648324.1">
    <property type="nucleotide sequence ID" value="XM_003648276.1"/>
</dbReference>
<dbReference type="AlphaFoldDB" id="G8JXD3"/>